<keyword evidence="1" id="KW-1133">Transmembrane helix</keyword>
<gene>
    <name evidence="3" type="ORF">CQW49_13085</name>
</gene>
<dbReference type="Pfam" id="PF07835">
    <property type="entry name" value="COX4_pro_2"/>
    <property type="match status" value="1"/>
</dbReference>
<evidence type="ECO:0000259" key="2">
    <source>
        <dbReference type="Pfam" id="PF07835"/>
    </source>
</evidence>
<sequence length="47" mass="5166">MGEHHKVASSAEFAEHEATYKGFLTLLKVSTAACVVTLLLLFFFVAH</sequence>
<accession>A0A2D2D170</accession>
<evidence type="ECO:0000313" key="3">
    <source>
        <dbReference type="EMBL" id="ATQ68714.1"/>
    </source>
</evidence>
<evidence type="ECO:0000313" key="4">
    <source>
        <dbReference type="Proteomes" id="UP000230709"/>
    </source>
</evidence>
<dbReference type="KEGG" id="mtw:CQW49_13085"/>
<keyword evidence="1" id="KW-0472">Membrane</keyword>
<dbReference type="InterPro" id="IPR036596">
    <property type="entry name" value="Cyt-C_aa3_sf"/>
</dbReference>
<reference evidence="4" key="1">
    <citation type="submission" date="2017-10" db="EMBL/GenBank/DDBJ databases">
        <title>Completed PacBio SMRT sequence of Methylosinus trichosporium OB3b reveals presence of a third large plasmid.</title>
        <authorList>
            <person name="Charles T.C."/>
            <person name="Lynch M.D.J."/>
            <person name="Heil J.R."/>
            <person name="Cheng J."/>
        </authorList>
    </citation>
    <scope>NUCLEOTIDE SEQUENCE [LARGE SCALE GENOMIC DNA]</scope>
    <source>
        <strain evidence="4">OB3b</strain>
    </source>
</reference>
<dbReference type="Proteomes" id="UP000230709">
    <property type="component" value="Chromosome"/>
</dbReference>
<dbReference type="EMBL" id="CP023737">
    <property type="protein sequence ID" value="ATQ68714.1"/>
    <property type="molecule type" value="Genomic_DNA"/>
</dbReference>
<dbReference type="RefSeq" id="WP_003609106.1">
    <property type="nucleotide sequence ID" value="NZ_ADVE02000001.1"/>
</dbReference>
<dbReference type="SUPFAM" id="SSF81469">
    <property type="entry name" value="Bacterial aa3 type cytochrome c oxidase subunit IV"/>
    <property type="match status" value="1"/>
</dbReference>
<name>A0A2D2D170_METT3</name>
<dbReference type="AlphaFoldDB" id="A0A2D2D170"/>
<feature type="transmembrane region" description="Helical" evidence="1">
    <location>
        <begin position="23"/>
        <end position="46"/>
    </location>
</feature>
<organism evidence="3 4">
    <name type="scientific">Methylosinus trichosporium (strain ATCC 35070 / NCIMB 11131 / UNIQEM 75 / OB3b)</name>
    <dbReference type="NCBI Taxonomy" id="595536"/>
    <lineage>
        <taxon>Bacteria</taxon>
        <taxon>Pseudomonadati</taxon>
        <taxon>Pseudomonadota</taxon>
        <taxon>Alphaproteobacteria</taxon>
        <taxon>Hyphomicrobiales</taxon>
        <taxon>Methylocystaceae</taxon>
        <taxon>Methylosinus</taxon>
    </lineage>
</organism>
<dbReference type="InterPro" id="IPR012422">
    <property type="entry name" value="Cyt_c_oxidase_su4_bac-aa3"/>
</dbReference>
<proteinExistence type="predicted"/>
<feature type="domain" description="Cytochrome c oxidase subunit IV bacterial aa3 type" evidence="2">
    <location>
        <begin position="4"/>
        <end position="44"/>
    </location>
</feature>
<keyword evidence="1" id="KW-0812">Transmembrane</keyword>
<dbReference type="STRING" id="595536.GCA_000178815_02548"/>
<evidence type="ECO:0000256" key="1">
    <source>
        <dbReference type="SAM" id="Phobius"/>
    </source>
</evidence>
<keyword evidence="4" id="KW-1185">Reference proteome</keyword>
<dbReference type="Gene3D" id="1.20.5.160">
    <property type="entry name" value="Bacterial aa3 type cytochrome c oxidase subunit IV"/>
    <property type="match status" value="1"/>
</dbReference>
<protein>
    <submittedName>
        <fullName evidence="3">Aa3-type cytochrome c oxidase subunit IV</fullName>
    </submittedName>
</protein>